<evidence type="ECO:0000256" key="7">
    <source>
        <dbReference type="RuleBase" id="RU363021"/>
    </source>
</evidence>
<keyword evidence="4" id="KW-1133">Transmembrane helix</keyword>
<evidence type="ECO:0000256" key="5">
    <source>
        <dbReference type="ARBA" id="ARBA00023128"/>
    </source>
</evidence>
<dbReference type="InterPro" id="IPR019166">
    <property type="entry name" value="MIC26/MIC27"/>
</dbReference>
<evidence type="ECO:0000256" key="8">
    <source>
        <dbReference type="SAM" id="MobiDB-lite"/>
    </source>
</evidence>
<proteinExistence type="inferred from homology"/>
<evidence type="ECO:0000256" key="2">
    <source>
        <dbReference type="ARBA" id="ARBA00010904"/>
    </source>
</evidence>
<comment type="caution">
    <text evidence="10">The sequence shown here is derived from an EMBL/GenBank/DDBJ whole genome shotgun (WGS) entry which is preliminary data.</text>
</comment>
<evidence type="ECO:0000313" key="10">
    <source>
        <dbReference type="EMBL" id="CAH0111108.1"/>
    </source>
</evidence>
<dbReference type="PANTHER" id="PTHR14564">
    <property type="entry name" value="MICOS COMPLEX SUBUNIT MIC26 / MIC27 FAMILY MEMBER"/>
    <property type="match status" value="1"/>
</dbReference>
<sequence length="383" mass="41095">MNSFMMLSSAAFALPVVHAKVAETNSADSVGSNNSALKVKASSIPLYPEPVNWEYSAKPTSQLEGLVKKTRIQATNIKAEYQPVIDKITHVVETGVAHTNQALFQVRNDTTTRVGMMAVGGMVAGLIAARRKGLYKKMTTLMIGLGGTGVLCYPDQSKILAGEAGKLALKNARIAYHFIVGARPSIQNENGKPFERVVGITSDIGKWGFSLFQKKNPTNVESEVVTPEPALESKLEESEPSEKSDTTAEVPAPEEIKVDTLPSEIITEAPIDPSTTSQEPDEEVAVSAVAVDVSEAVPETPQIPEENIDPSPTTPSAEIVPSEDVKAPKDETAAPIEQVIIEVEERKKEESETAPTPAAATPVYEGDLGQGTLEDKELYTTRE</sequence>
<name>A0A8J2WPQ2_9CRUS</name>
<evidence type="ECO:0000256" key="4">
    <source>
        <dbReference type="ARBA" id="ARBA00022989"/>
    </source>
</evidence>
<keyword evidence="6" id="KW-0472">Membrane</keyword>
<dbReference type="Proteomes" id="UP000789390">
    <property type="component" value="Unassembled WGS sequence"/>
</dbReference>
<dbReference type="GO" id="GO:0061617">
    <property type="term" value="C:MICOS complex"/>
    <property type="evidence" value="ECO:0007669"/>
    <property type="project" value="UniProtKB-UniRule"/>
</dbReference>
<dbReference type="Pfam" id="PF09769">
    <property type="entry name" value="ApoO"/>
    <property type="match status" value="1"/>
</dbReference>
<comment type="similarity">
    <text evidence="2">Belongs to the apolipoprotein O/MICOS complex subunit Mic27 family.</text>
</comment>
<keyword evidence="5 7" id="KW-0496">Mitochondrion</keyword>
<accession>A0A8J2WPQ2</accession>
<gene>
    <name evidence="10" type="ORF">DGAL_LOCUS14718</name>
</gene>
<feature type="compositionally biased region" description="Low complexity" evidence="8">
    <location>
        <begin position="285"/>
        <end position="299"/>
    </location>
</feature>
<feature type="compositionally biased region" description="Low complexity" evidence="8">
    <location>
        <begin position="353"/>
        <end position="362"/>
    </location>
</feature>
<dbReference type="InterPro" id="IPR033182">
    <property type="entry name" value="MIC26/MIC27_animal"/>
</dbReference>
<comment type="subunit">
    <text evidence="7">Component of the mitochondrial contact site and cristae organizing system (MICOS) complex.</text>
</comment>
<evidence type="ECO:0000256" key="3">
    <source>
        <dbReference type="ARBA" id="ARBA00022692"/>
    </source>
</evidence>
<evidence type="ECO:0000256" key="1">
    <source>
        <dbReference type="ARBA" id="ARBA00004325"/>
    </source>
</evidence>
<keyword evidence="7" id="KW-0999">Mitochondrion inner membrane</keyword>
<evidence type="ECO:0000256" key="9">
    <source>
        <dbReference type="SAM" id="SignalP"/>
    </source>
</evidence>
<evidence type="ECO:0000256" key="6">
    <source>
        <dbReference type="ARBA" id="ARBA00023136"/>
    </source>
</evidence>
<comment type="function">
    <text evidence="7">Component of the MICOS complex, a large protein complex of the mitochondrial inner membrane that plays crucial roles in the maintenance of crista junctions, inner membrane architecture, and formation of contact sites to the outer membrane.</text>
</comment>
<protein>
    <recommendedName>
        <fullName evidence="7">MICOS complex subunit</fullName>
    </recommendedName>
</protein>
<feature type="signal peptide" evidence="9">
    <location>
        <begin position="1"/>
        <end position="19"/>
    </location>
</feature>
<reference evidence="10" key="1">
    <citation type="submission" date="2021-11" db="EMBL/GenBank/DDBJ databases">
        <authorList>
            <person name="Schell T."/>
        </authorList>
    </citation>
    <scope>NUCLEOTIDE SEQUENCE</scope>
    <source>
        <strain evidence="10">M5</strain>
    </source>
</reference>
<dbReference type="EMBL" id="CAKKLH010000310">
    <property type="protein sequence ID" value="CAH0111108.1"/>
    <property type="molecule type" value="Genomic_DNA"/>
</dbReference>
<feature type="compositionally biased region" description="Basic and acidic residues" evidence="8">
    <location>
        <begin position="323"/>
        <end position="332"/>
    </location>
</feature>
<dbReference type="AlphaFoldDB" id="A0A8J2WPQ2"/>
<feature type="chain" id="PRO_5035172571" description="MICOS complex subunit" evidence="9">
    <location>
        <begin position="20"/>
        <end position="383"/>
    </location>
</feature>
<feature type="compositionally biased region" description="Basic and acidic residues" evidence="8">
    <location>
        <begin position="231"/>
        <end position="246"/>
    </location>
</feature>
<dbReference type="GO" id="GO:0042407">
    <property type="term" value="P:cristae formation"/>
    <property type="evidence" value="ECO:0007669"/>
    <property type="project" value="InterPro"/>
</dbReference>
<organism evidence="10 11">
    <name type="scientific">Daphnia galeata</name>
    <dbReference type="NCBI Taxonomy" id="27404"/>
    <lineage>
        <taxon>Eukaryota</taxon>
        <taxon>Metazoa</taxon>
        <taxon>Ecdysozoa</taxon>
        <taxon>Arthropoda</taxon>
        <taxon>Crustacea</taxon>
        <taxon>Branchiopoda</taxon>
        <taxon>Diplostraca</taxon>
        <taxon>Cladocera</taxon>
        <taxon>Anomopoda</taxon>
        <taxon>Daphniidae</taxon>
        <taxon>Daphnia</taxon>
    </lineage>
</organism>
<dbReference type="OrthoDB" id="5973346at2759"/>
<comment type="subcellular location">
    <subcellularLocation>
        <location evidence="7">Mitochondrion inner membrane</location>
    </subcellularLocation>
    <subcellularLocation>
        <location evidence="1">Mitochondrion membrane</location>
    </subcellularLocation>
</comment>
<keyword evidence="11" id="KW-1185">Reference proteome</keyword>
<keyword evidence="3" id="KW-0812">Transmembrane</keyword>
<keyword evidence="9" id="KW-0732">Signal</keyword>
<feature type="compositionally biased region" description="Basic and acidic residues" evidence="8">
    <location>
        <begin position="373"/>
        <end position="383"/>
    </location>
</feature>
<feature type="region of interest" description="Disordered" evidence="8">
    <location>
        <begin position="219"/>
        <end position="383"/>
    </location>
</feature>
<evidence type="ECO:0000313" key="11">
    <source>
        <dbReference type="Proteomes" id="UP000789390"/>
    </source>
</evidence>